<dbReference type="Proteomes" id="UP000823399">
    <property type="component" value="Unassembled WGS sequence"/>
</dbReference>
<dbReference type="OrthoDB" id="2684991at2759"/>
<dbReference type="EMBL" id="JABBWM010000724">
    <property type="protein sequence ID" value="KAG2079585.1"/>
    <property type="molecule type" value="Genomic_DNA"/>
</dbReference>
<dbReference type="GeneID" id="64696988"/>
<name>A0A9P7EQJ8_9AGAM</name>
<evidence type="ECO:0000313" key="2">
    <source>
        <dbReference type="Proteomes" id="UP000823399"/>
    </source>
</evidence>
<accession>A0A9P7EQJ8</accession>
<dbReference type="AlphaFoldDB" id="A0A9P7EQJ8"/>
<organism evidence="1 2">
    <name type="scientific">Suillus discolor</name>
    <dbReference type="NCBI Taxonomy" id="1912936"/>
    <lineage>
        <taxon>Eukaryota</taxon>
        <taxon>Fungi</taxon>
        <taxon>Dikarya</taxon>
        <taxon>Basidiomycota</taxon>
        <taxon>Agaricomycotina</taxon>
        <taxon>Agaricomycetes</taxon>
        <taxon>Agaricomycetidae</taxon>
        <taxon>Boletales</taxon>
        <taxon>Suillineae</taxon>
        <taxon>Suillaceae</taxon>
        <taxon>Suillus</taxon>
    </lineage>
</organism>
<proteinExistence type="predicted"/>
<dbReference type="RefSeq" id="XP_041284013.1">
    <property type="nucleotide sequence ID" value="XM_041434729.1"/>
</dbReference>
<evidence type="ECO:0000313" key="1">
    <source>
        <dbReference type="EMBL" id="KAG2079585.1"/>
    </source>
</evidence>
<gene>
    <name evidence="1" type="ORF">F5147DRAFT_661788</name>
</gene>
<protein>
    <submittedName>
        <fullName evidence="1">Uncharacterized protein</fullName>
    </submittedName>
</protein>
<keyword evidence="2" id="KW-1185">Reference proteome</keyword>
<sequence>MPPMTRGQASKLVVTKRRTAQMMREQRMSDRLKTLHADAPFRGTRSGRNGMQMLPVGVIDARQPEINDQPRPNMTDLNAQDIAVDVRLEQASNFKIEPAEEKIGANVKTEFIDETMEEKMGAIVKIEPSEDDRALLIVKIEEGMAVIVKIEPTEDM</sequence>
<reference evidence="1" key="1">
    <citation type="journal article" date="2020" name="New Phytol.">
        <title>Comparative genomics reveals dynamic genome evolution in host specialist ectomycorrhizal fungi.</title>
        <authorList>
            <person name="Lofgren L.A."/>
            <person name="Nguyen N.H."/>
            <person name="Vilgalys R."/>
            <person name="Ruytinx J."/>
            <person name="Liao H.L."/>
            <person name="Branco S."/>
            <person name="Kuo A."/>
            <person name="LaButti K."/>
            <person name="Lipzen A."/>
            <person name="Andreopoulos W."/>
            <person name="Pangilinan J."/>
            <person name="Riley R."/>
            <person name="Hundley H."/>
            <person name="Na H."/>
            <person name="Barry K."/>
            <person name="Grigoriev I.V."/>
            <person name="Stajich J.E."/>
            <person name="Kennedy P.G."/>
        </authorList>
    </citation>
    <scope>NUCLEOTIDE SEQUENCE</scope>
    <source>
        <strain evidence="1">FC423</strain>
    </source>
</reference>
<comment type="caution">
    <text evidence="1">The sequence shown here is derived from an EMBL/GenBank/DDBJ whole genome shotgun (WGS) entry which is preliminary data.</text>
</comment>